<dbReference type="PANTHER" id="PTHR33284">
    <property type="entry name" value="RIBOSOMAL PROTEIN L25/GLN-TRNA SYNTHETASE, ANTI-CODON-BINDING DOMAIN-CONTAINING PROTEIN"/>
    <property type="match status" value="1"/>
</dbReference>
<feature type="compositionally biased region" description="Low complexity" evidence="6">
    <location>
        <begin position="160"/>
        <end position="170"/>
    </location>
</feature>
<dbReference type="NCBIfam" id="TIGR00731">
    <property type="entry name" value="bL25_bact_ctc"/>
    <property type="match status" value="1"/>
</dbReference>
<evidence type="ECO:0000313" key="10">
    <source>
        <dbReference type="Proteomes" id="UP000741360"/>
    </source>
</evidence>
<dbReference type="SUPFAM" id="SSF50715">
    <property type="entry name" value="Ribosomal protein L25-like"/>
    <property type="match status" value="1"/>
</dbReference>
<name>A0A932GNH4_UNCTE</name>
<evidence type="ECO:0000259" key="8">
    <source>
        <dbReference type="Pfam" id="PF14693"/>
    </source>
</evidence>
<dbReference type="InterPro" id="IPR020056">
    <property type="entry name" value="Rbsml_bL25/Gln-tRNA_synth_N"/>
</dbReference>
<evidence type="ECO:0000256" key="5">
    <source>
        <dbReference type="ARBA" id="ARBA00035479"/>
    </source>
</evidence>
<comment type="caution">
    <text evidence="9">The sequence shown here is derived from an EMBL/GenBank/DDBJ whole genome shotgun (WGS) entry which is preliminary data.</text>
</comment>
<evidence type="ECO:0000256" key="4">
    <source>
        <dbReference type="ARBA" id="ARBA00023274"/>
    </source>
</evidence>
<dbReference type="Pfam" id="PF14693">
    <property type="entry name" value="Ribosomal_TL5_C"/>
    <property type="match status" value="1"/>
</dbReference>
<dbReference type="Gene3D" id="2.40.240.10">
    <property type="entry name" value="Ribosomal Protein L25, Chain P"/>
    <property type="match status" value="1"/>
</dbReference>
<evidence type="ECO:0000313" key="9">
    <source>
        <dbReference type="EMBL" id="MBI3014100.1"/>
    </source>
</evidence>
<accession>A0A932GNH4</accession>
<evidence type="ECO:0000256" key="3">
    <source>
        <dbReference type="ARBA" id="ARBA00022980"/>
    </source>
</evidence>
<dbReference type="CDD" id="cd00495">
    <property type="entry name" value="Ribosomal_L25_TL5_CTC"/>
    <property type="match status" value="1"/>
</dbReference>
<feature type="compositionally biased region" description="Basic and acidic residues" evidence="6">
    <location>
        <begin position="171"/>
        <end position="188"/>
    </location>
</feature>
<evidence type="ECO:0000256" key="6">
    <source>
        <dbReference type="SAM" id="MobiDB-lite"/>
    </source>
</evidence>
<dbReference type="InterPro" id="IPR029751">
    <property type="entry name" value="Ribosomal_L25_dom"/>
</dbReference>
<evidence type="ECO:0000259" key="7">
    <source>
        <dbReference type="Pfam" id="PF01386"/>
    </source>
</evidence>
<dbReference type="Proteomes" id="UP000741360">
    <property type="component" value="Unassembled WGS sequence"/>
</dbReference>
<dbReference type="InterPro" id="IPR037121">
    <property type="entry name" value="Ribosomal_bL25_C"/>
</dbReference>
<sequence length="188" mass="20600">KKLKHLLSTAGRTNAIFQLNLEGEEFRERKVIVKDLQFHPVSGDMLHVDLYEVSMEKEIVVSVPLRFVGEPVGVKMSGGILGHLLREVEVECLPGRIPEFIPLEVSQLDIGDALHVRDLPVQEGIRILNDPDEAVVSISAPTVEEVAKPAEEVPVEGEAAEAAAAQPAAEAGKDREKEKDKEKGKTKE</sequence>
<dbReference type="Gene3D" id="2.170.120.20">
    <property type="entry name" value="Ribosomal protein L25, beta domain"/>
    <property type="match status" value="1"/>
</dbReference>
<keyword evidence="1" id="KW-0699">rRNA-binding</keyword>
<dbReference type="InterPro" id="IPR011035">
    <property type="entry name" value="Ribosomal_bL25/Gln-tRNA_synth"/>
</dbReference>
<reference evidence="9" key="1">
    <citation type="submission" date="2020-07" db="EMBL/GenBank/DDBJ databases">
        <title>Huge and variable diversity of episymbiotic CPR bacteria and DPANN archaea in groundwater ecosystems.</title>
        <authorList>
            <person name="He C.Y."/>
            <person name="Keren R."/>
            <person name="Whittaker M."/>
            <person name="Farag I.F."/>
            <person name="Doudna J."/>
            <person name="Cate J.H.D."/>
            <person name="Banfield J.F."/>
        </authorList>
    </citation>
    <scope>NUCLEOTIDE SEQUENCE</scope>
    <source>
        <strain evidence="9">NC_groundwater_717_Ag_S-0.2um_59_8</strain>
    </source>
</reference>
<dbReference type="GO" id="GO:0008097">
    <property type="term" value="F:5S rRNA binding"/>
    <property type="evidence" value="ECO:0007669"/>
    <property type="project" value="InterPro"/>
</dbReference>
<dbReference type="EMBL" id="JACPSX010000054">
    <property type="protein sequence ID" value="MBI3014100.1"/>
    <property type="molecule type" value="Genomic_DNA"/>
</dbReference>
<dbReference type="GO" id="GO:0022625">
    <property type="term" value="C:cytosolic large ribosomal subunit"/>
    <property type="evidence" value="ECO:0007669"/>
    <property type="project" value="TreeGrafter"/>
</dbReference>
<dbReference type="PANTHER" id="PTHR33284:SF1">
    <property type="entry name" value="RIBOSOMAL PROTEIN L25_GLN-TRNA SYNTHETASE, ANTI-CODON-BINDING DOMAIN-CONTAINING PROTEIN"/>
    <property type="match status" value="1"/>
</dbReference>
<feature type="region of interest" description="Disordered" evidence="6">
    <location>
        <begin position="146"/>
        <end position="188"/>
    </location>
</feature>
<proteinExistence type="predicted"/>
<dbReference type="InterPro" id="IPR020057">
    <property type="entry name" value="Ribosomal_bL25_b-dom"/>
</dbReference>
<dbReference type="GO" id="GO:0003735">
    <property type="term" value="F:structural constituent of ribosome"/>
    <property type="evidence" value="ECO:0007669"/>
    <property type="project" value="InterPro"/>
</dbReference>
<evidence type="ECO:0000256" key="2">
    <source>
        <dbReference type="ARBA" id="ARBA00022884"/>
    </source>
</evidence>
<dbReference type="Pfam" id="PF01386">
    <property type="entry name" value="Ribosomal_L25p"/>
    <property type="match status" value="1"/>
</dbReference>
<evidence type="ECO:0000256" key="1">
    <source>
        <dbReference type="ARBA" id="ARBA00022730"/>
    </source>
</evidence>
<feature type="domain" description="Large ribosomal subunit protein bL25 beta" evidence="8">
    <location>
        <begin position="59"/>
        <end position="141"/>
    </location>
</feature>
<organism evidence="9 10">
    <name type="scientific">Tectimicrobiota bacterium</name>
    <dbReference type="NCBI Taxonomy" id="2528274"/>
    <lineage>
        <taxon>Bacteria</taxon>
        <taxon>Pseudomonadati</taxon>
        <taxon>Nitrospinota/Tectimicrobiota group</taxon>
        <taxon>Candidatus Tectimicrobiota</taxon>
    </lineage>
</organism>
<feature type="domain" description="Large ribosomal subunit protein bL25 L25" evidence="7">
    <location>
        <begin position="2"/>
        <end position="50"/>
    </location>
</feature>
<dbReference type="InterPro" id="IPR001021">
    <property type="entry name" value="Ribosomal_bL25_long"/>
</dbReference>
<keyword evidence="3 9" id="KW-0689">Ribosomal protein</keyword>
<feature type="non-terminal residue" evidence="9">
    <location>
        <position position="1"/>
    </location>
</feature>
<dbReference type="GO" id="GO:0006412">
    <property type="term" value="P:translation"/>
    <property type="evidence" value="ECO:0007669"/>
    <property type="project" value="InterPro"/>
</dbReference>
<dbReference type="AlphaFoldDB" id="A0A932GNH4"/>
<keyword evidence="2" id="KW-0694">RNA-binding</keyword>
<gene>
    <name evidence="9" type="ORF">HYY65_03315</name>
</gene>
<dbReference type="InterPro" id="IPR020930">
    <property type="entry name" value="Ribosomal_uL5_bac-type"/>
</dbReference>
<keyword evidence="4" id="KW-0687">Ribonucleoprotein</keyword>
<protein>
    <recommendedName>
        <fullName evidence="5">50S ribosomal protein L25</fullName>
    </recommendedName>
</protein>